<keyword evidence="2" id="KW-1185">Reference proteome</keyword>
<evidence type="ECO:0000313" key="2">
    <source>
        <dbReference type="Proteomes" id="UP001597497"/>
    </source>
</evidence>
<comment type="caution">
    <text evidence="1">The sequence shown here is derived from an EMBL/GenBank/DDBJ whole genome shotgun (WGS) entry which is preliminary data.</text>
</comment>
<dbReference type="PANTHER" id="PTHR35271:SF1">
    <property type="entry name" value="ABC TRANSPORTER, SUBSTRATE-BINDING LIPOPROTEIN"/>
    <property type="match status" value="1"/>
</dbReference>
<gene>
    <name evidence="1" type="ORF">ACFSUC_16665</name>
</gene>
<dbReference type="RefSeq" id="WP_379930767.1">
    <property type="nucleotide sequence ID" value="NZ_JBHUMM010000043.1"/>
</dbReference>
<dbReference type="PANTHER" id="PTHR35271">
    <property type="entry name" value="ABC TRANSPORTER, SUBSTRATE-BINDING LIPOPROTEIN-RELATED"/>
    <property type="match status" value="1"/>
</dbReference>
<proteinExistence type="predicted"/>
<dbReference type="Pfam" id="PF04392">
    <property type="entry name" value="ABC_sub_bind"/>
    <property type="match status" value="1"/>
</dbReference>
<dbReference type="Gene3D" id="3.40.50.2300">
    <property type="match status" value="2"/>
</dbReference>
<organism evidence="1 2">
    <name type="scientific">Marinicrinis sediminis</name>
    <dbReference type="NCBI Taxonomy" id="1652465"/>
    <lineage>
        <taxon>Bacteria</taxon>
        <taxon>Bacillati</taxon>
        <taxon>Bacillota</taxon>
        <taxon>Bacilli</taxon>
        <taxon>Bacillales</taxon>
        <taxon>Paenibacillaceae</taxon>
    </lineage>
</organism>
<name>A0ABW5RE28_9BACL</name>
<reference evidence="2" key="1">
    <citation type="journal article" date="2019" name="Int. J. Syst. Evol. Microbiol.">
        <title>The Global Catalogue of Microorganisms (GCM) 10K type strain sequencing project: providing services to taxonomists for standard genome sequencing and annotation.</title>
        <authorList>
            <consortium name="The Broad Institute Genomics Platform"/>
            <consortium name="The Broad Institute Genome Sequencing Center for Infectious Disease"/>
            <person name="Wu L."/>
            <person name="Ma J."/>
        </authorList>
    </citation>
    <scope>NUCLEOTIDE SEQUENCE [LARGE SCALE GENOMIC DNA]</scope>
    <source>
        <strain evidence="2">KCTC 33676</strain>
    </source>
</reference>
<dbReference type="EMBL" id="JBHUMM010000043">
    <property type="protein sequence ID" value="MFD2673207.1"/>
    <property type="molecule type" value="Genomic_DNA"/>
</dbReference>
<dbReference type="Proteomes" id="UP001597497">
    <property type="component" value="Unassembled WGS sequence"/>
</dbReference>
<sequence length="401" mass="44921">MKKSVNRGTFSGANARWLLMGIMLLLIVCSQPSMVVIGSTTDMEHQTEPVFKNGDEAWRIGYVETDPYLNFAGTFQGLLKGLEDLGWLNSLEGLPFEDGQVDSKVMWEWLAEQETGPYLKFVEDAHYSLIDLDDSGKEQMIKRFQEEQDLDLILALGTSAGKTVATDAHDIPTLVFSSSNAVRSGIIDSEHDSGMDHIWAHMDANRYKRQIEVFHDIFQYDRLGMVHDNSDLGRVYAAAGDVEQMAEELDFELVARHVAEPSDELDQERYLAEIQAAFEQVAQEVDAFYLTAGTWQIDQLPELLAPFYEAGVPVFSQIGQKDVEYGALMSLYRADFDGIGYFGADTISQVLRGAKPRELSQIYGDTPSIVLNLESANRIGYRIPFDILLVADQIFANIEGE</sequence>
<evidence type="ECO:0000313" key="1">
    <source>
        <dbReference type="EMBL" id="MFD2673207.1"/>
    </source>
</evidence>
<accession>A0ABW5RE28</accession>
<dbReference type="InterPro" id="IPR007487">
    <property type="entry name" value="ABC_transpt-TYRBP-like"/>
</dbReference>
<protein>
    <submittedName>
        <fullName evidence="1">ABC transporter substrate-binding protein</fullName>
    </submittedName>
</protein>